<name>A0A2N3NG86_9PEZI</name>
<dbReference type="EMBL" id="NLAX01000008">
    <property type="protein sequence ID" value="PKS11453.1"/>
    <property type="molecule type" value="Genomic_DNA"/>
</dbReference>
<keyword evidence="4" id="KW-1185">Reference proteome</keyword>
<dbReference type="GO" id="GO:0035361">
    <property type="term" value="C:Cul8-RING ubiquitin ligase complex"/>
    <property type="evidence" value="ECO:0007669"/>
    <property type="project" value="TreeGrafter"/>
</dbReference>
<dbReference type="CDD" id="cd18436">
    <property type="entry name" value="BRCT_BRC1_like_rpt2"/>
    <property type="match status" value="1"/>
</dbReference>
<dbReference type="Pfam" id="PF00533">
    <property type="entry name" value="BRCT"/>
    <property type="match status" value="1"/>
</dbReference>
<dbReference type="OrthoDB" id="342264at2759"/>
<dbReference type="CDD" id="cd18438">
    <property type="entry name" value="BRCT_BRC1_like_rpt4"/>
    <property type="match status" value="1"/>
</dbReference>
<dbReference type="GO" id="GO:0006302">
    <property type="term" value="P:double-strand break repair"/>
    <property type="evidence" value="ECO:0007669"/>
    <property type="project" value="TreeGrafter"/>
</dbReference>
<proteinExistence type="predicted"/>
<dbReference type="STRING" id="41688.A0A2N3NG86"/>
<organism evidence="3 4">
    <name type="scientific">Lomentospora prolificans</name>
    <dbReference type="NCBI Taxonomy" id="41688"/>
    <lineage>
        <taxon>Eukaryota</taxon>
        <taxon>Fungi</taxon>
        <taxon>Dikarya</taxon>
        <taxon>Ascomycota</taxon>
        <taxon>Pezizomycotina</taxon>
        <taxon>Sordariomycetes</taxon>
        <taxon>Hypocreomycetidae</taxon>
        <taxon>Microascales</taxon>
        <taxon>Microascaceae</taxon>
        <taxon>Lomentospora</taxon>
    </lineage>
</organism>
<feature type="region of interest" description="Disordered" evidence="1">
    <location>
        <begin position="204"/>
        <end position="231"/>
    </location>
</feature>
<accession>A0A2N3NG86</accession>
<dbReference type="VEuPathDB" id="FungiDB:jhhlp_003217"/>
<dbReference type="SUPFAM" id="SSF52113">
    <property type="entry name" value="BRCT domain"/>
    <property type="match status" value="4"/>
</dbReference>
<evidence type="ECO:0000313" key="4">
    <source>
        <dbReference type="Proteomes" id="UP000233524"/>
    </source>
</evidence>
<dbReference type="PANTHER" id="PTHR47667">
    <property type="entry name" value="REGULATOR OF TY1 TRANSPOSITION PROTEIN 107"/>
    <property type="match status" value="1"/>
</dbReference>
<feature type="domain" description="BRCT" evidence="2">
    <location>
        <begin position="2"/>
        <end position="99"/>
    </location>
</feature>
<dbReference type="Gene3D" id="3.40.50.10190">
    <property type="entry name" value="BRCT domain"/>
    <property type="match status" value="5"/>
</dbReference>
<dbReference type="Proteomes" id="UP000233524">
    <property type="component" value="Unassembled WGS sequence"/>
</dbReference>
<dbReference type="FunFam" id="3.40.50.10190:FF:000048">
    <property type="entry name" value="DNA repair protein Rtt107"/>
    <property type="match status" value="1"/>
</dbReference>
<feature type="region of interest" description="Disordered" evidence="1">
    <location>
        <begin position="495"/>
        <end position="533"/>
    </location>
</feature>
<dbReference type="GO" id="GO:1990683">
    <property type="term" value="P:DNA double-strand break attachment to nuclear envelope"/>
    <property type="evidence" value="ECO:0007669"/>
    <property type="project" value="TreeGrafter"/>
</dbReference>
<dbReference type="Pfam" id="PF16770">
    <property type="entry name" value="RTT107_BRCT_5"/>
    <property type="match status" value="1"/>
</dbReference>
<evidence type="ECO:0000259" key="2">
    <source>
        <dbReference type="PROSITE" id="PS50172"/>
    </source>
</evidence>
<evidence type="ECO:0000313" key="3">
    <source>
        <dbReference type="EMBL" id="PKS11453.1"/>
    </source>
</evidence>
<protein>
    <recommendedName>
        <fullName evidence="2">BRCT domain-containing protein</fullName>
    </recommendedName>
</protein>
<dbReference type="InParanoid" id="A0A2N3NG86"/>
<dbReference type="GO" id="GO:0005634">
    <property type="term" value="C:nucleus"/>
    <property type="evidence" value="ECO:0007669"/>
    <property type="project" value="TreeGrafter"/>
</dbReference>
<dbReference type="CDD" id="cd18437">
    <property type="entry name" value="BRCT_BRC1_like_rpt3"/>
    <property type="match status" value="1"/>
</dbReference>
<comment type="caution">
    <text evidence="3">The sequence shown here is derived from an EMBL/GenBank/DDBJ whole genome shotgun (WGS) entry which is preliminary data.</text>
</comment>
<sequence length="846" mass="94202">MGSKQLFSQCSIAFVSSAALPSKKVAELSSIVKNNGGEVCEPRFNGSIPVEKVTHIVSNTIDFPQYTEAQALMIPVVTYTWIQLSLAKSRLAQIRPFSPDPRMIFSSVVITCAGLPVTDRESIIGATAALGGMDSPDVTRLTTHICALSADHPTCVEAKAKGYKARIVLPHWFDDCFKLGKRIDEGPYLLPNAAILQANPDDSVELPSSQHLEGATSARPAHLPQPTQSSAREPLSVFKNKTVMLADDLALSSRLRTIIEEVIIASSGEVTNNVDECNMYICQFREGEDYIRAARLCKEVGNLAWLYHLLTTDQWSSPLRRLLHYPIPKNGIPGFEGFKITLSNYGGEARTYLENLIKASGATYTKTMKAENTHLITARDNSEKCEAAADWGINMVNHLWIEESYAKCAVQPCSNKKYTHFPSRTNLGEVIGQTFFDEAKLREKYYPGEDEDLPPSAKRRRLILQAAQANAYDHGPAEGVVIGRDDVKVWREEVTKAAEKPTTPAPKKHYLASGKENDESLLSTGGRSAKSKAAATLKLLATDMEQYEKEKKRHSKDGRGPWGGKRAADQLDMDVEEDKEKEKEREKGKKGRKGAKVDEVDEAEADVGKPSKKRRKMEKPYNITVTITSYSRWVDDSRREDKDRLKLAELGIRILPENSACQYLVAPRILRTLKFLCGLVRGATVISTEFIDHVLTSKEIVDPNDFILVDKEGEKTNNIKLSRSVARARANAGKLLQGVPIYCTPQIRHGVKTYETIAKACHAIWKTYDGKHVTIKKTTPEEDGGLPPDPVYLLTSSMPVEKELFPKFIKMAKDGNMEPRIVSPDWLLDVCMRQEVTYDEKFAAEI</sequence>
<dbReference type="Pfam" id="PF12738">
    <property type="entry name" value="PTCB-BRCT"/>
    <property type="match status" value="1"/>
</dbReference>
<dbReference type="InterPro" id="IPR001357">
    <property type="entry name" value="BRCT_dom"/>
</dbReference>
<feature type="domain" description="BRCT" evidence="2">
    <location>
        <begin position="100"/>
        <end position="190"/>
    </location>
</feature>
<feature type="region of interest" description="Disordered" evidence="1">
    <location>
        <begin position="547"/>
        <end position="617"/>
    </location>
</feature>
<feature type="domain" description="BRCT" evidence="2">
    <location>
        <begin position="335"/>
        <end position="407"/>
    </location>
</feature>
<dbReference type="PROSITE" id="PS50172">
    <property type="entry name" value="BRCT"/>
    <property type="match status" value="3"/>
</dbReference>
<dbReference type="SMART" id="SM00292">
    <property type="entry name" value="BRCT"/>
    <property type="match status" value="4"/>
</dbReference>
<reference evidence="3 4" key="1">
    <citation type="journal article" date="2017" name="G3 (Bethesda)">
        <title>First Draft Genome Sequence of the Pathogenic Fungus Lomentospora prolificans (Formerly Scedosporium prolificans).</title>
        <authorList>
            <person name="Luo R."/>
            <person name="Zimin A."/>
            <person name="Workman R."/>
            <person name="Fan Y."/>
            <person name="Pertea G."/>
            <person name="Grossman N."/>
            <person name="Wear M.P."/>
            <person name="Jia B."/>
            <person name="Miller H."/>
            <person name="Casadevall A."/>
            <person name="Timp W."/>
            <person name="Zhang S.X."/>
            <person name="Salzberg S.L."/>
        </authorList>
    </citation>
    <scope>NUCLEOTIDE SEQUENCE [LARGE SCALE GENOMIC DNA]</scope>
    <source>
        <strain evidence="3 4">JHH-5317</strain>
    </source>
</reference>
<dbReference type="InterPro" id="IPR053036">
    <property type="entry name" value="CellCycle_DNARepair_Reg"/>
</dbReference>
<gene>
    <name evidence="3" type="ORF">jhhlp_003217</name>
</gene>
<dbReference type="AlphaFoldDB" id="A0A2N3NG86"/>
<evidence type="ECO:0000256" key="1">
    <source>
        <dbReference type="SAM" id="MobiDB-lite"/>
    </source>
</evidence>
<feature type="compositionally biased region" description="Basic and acidic residues" evidence="1">
    <location>
        <begin position="578"/>
        <end position="587"/>
    </location>
</feature>
<dbReference type="PANTHER" id="PTHR47667:SF1">
    <property type="entry name" value="REGULATOR OF TY1 TRANSPOSITION PROTEIN 107"/>
    <property type="match status" value="1"/>
</dbReference>
<dbReference type="InterPro" id="IPR036420">
    <property type="entry name" value="BRCT_dom_sf"/>
</dbReference>